<dbReference type="Proteomes" id="UP000238274">
    <property type="component" value="Unassembled WGS sequence"/>
</dbReference>
<dbReference type="Gene3D" id="2.130.10.80">
    <property type="entry name" value="Galactose oxidase/kelch, beta-propeller"/>
    <property type="match status" value="1"/>
</dbReference>
<evidence type="ECO:0008006" key="6">
    <source>
        <dbReference type="Google" id="ProtNLM"/>
    </source>
</evidence>
<dbReference type="PANTHER" id="PTHR32208:SF96">
    <property type="entry name" value="GLYOXAL OXIDASE"/>
    <property type="match status" value="1"/>
</dbReference>
<keyword evidence="5" id="KW-1185">Reference proteome</keyword>
<dbReference type="InterPro" id="IPR037293">
    <property type="entry name" value="Gal_Oxidase_central_sf"/>
</dbReference>
<reference evidence="4 5" key="1">
    <citation type="submission" date="2017-12" db="EMBL/GenBank/DDBJ databases">
        <title>Gene loss provides genomic basis for host adaptation in cereal stripe rust fungi.</title>
        <authorList>
            <person name="Xia C."/>
        </authorList>
    </citation>
    <scope>NUCLEOTIDE SEQUENCE [LARGE SCALE GENOMIC DNA]</scope>
    <source>
        <strain evidence="4 5">93TX-2</strain>
    </source>
</reference>
<comment type="caution">
    <text evidence="4">The sequence shown here is derived from an EMBL/GenBank/DDBJ whole genome shotgun (WGS) entry which is preliminary data.</text>
</comment>
<accession>A0A2S4W994</accession>
<evidence type="ECO:0000259" key="3">
    <source>
        <dbReference type="Pfam" id="PF09118"/>
    </source>
</evidence>
<dbReference type="InterPro" id="IPR014756">
    <property type="entry name" value="Ig_E-set"/>
</dbReference>
<reference evidence="5" key="3">
    <citation type="journal article" date="2018" name="Mol. Plant Microbe Interact.">
        <title>Genome sequence resources for the wheat stripe rust pathogen (Puccinia striiformis f. sp. tritici) and the barley stripe rust pathogen (Puccinia striiformis f. sp. hordei).</title>
        <authorList>
            <person name="Xia C."/>
            <person name="Wang M."/>
            <person name="Yin C."/>
            <person name="Cornejo O.E."/>
            <person name="Hulbert S.H."/>
            <person name="Chen X."/>
        </authorList>
    </citation>
    <scope>NUCLEOTIDE SEQUENCE [LARGE SCALE GENOMIC DNA]</scope>
    <source>
        <strain evidence="5">93TX-2</strain>
    </source>
</reference>
<feature type="domain" description="Glyoxal oxidase N-terminal" evidence="2">
    <location>
        <begin position="75"/>
        <end position="464"/>
    </location>
</feature>
<keyword evidence="1" id="KW-0732">Signal</keyword>
<dbReference type="InterPro" id="IPR013783">
    <property type="entry name" value="Ig-like_fold"/>
</dbReference>
<sequence>MRSNIIQPRSWLHGLTISAAFSSRGASAGAAPNTFEVVGTTGVSAQQFFVGGVNKVYILDKVENNPTKLAGTNKPAWATEYDLRTNTFRTMEVATNTFCAGGSALGNGTWISVGGNKAVTSGGLDGTNLAGPYFNDDGAKSVRLLDPCDDDTKCQWTPVTTTPNASGPLTQVEFYCKRSGGILLLRLLKMAIGGCTDGGYVNDANQNIPTVEYYPSKGQPNKLNFLLTTLPANLYTLTWLLPSGNLFLQSNLGTEIYDYKNNVEYPLPNMPHAVRTYPASGATAMLPLTPKNNYTATILFCGGTNLQPDQWVLNYNIAALPADKSCVKMTPDVSTTWEEEDYLFEGRSMGQFVMMPDGRLWMGNGIGKGTAGYGNTSWAIGQSFGTNPLHAPAYYDPNAPKGSRWSRPMGNATVSRLYHSVASLLADGSILTAGSNPNADYIAPGTPNYPYPTEYRAEKFYPDYFNRARPSPSSLPKSLSYGGDYFNVTLKSGDLGKQSSALPKTYVSIIRTGYSTHAMNMGQRYLQLNSTYSVNQDGSGVLHVSQMPPCVACFPPGPAMMFVVVDGVPSNGVMVMVGTGQLGTQPTAAAADLPGTITDWTTSQNMPSASKNAKQSSSSRLALPSLSVIFLMSCAMSHLL</sequence>
<protein>
    <recommendedName>
        <fullName evidence="6">Glyoxal oxidase</fullName>
    </recommendedName>
</protein>
<dbReference type="VEuPathDB" id="FungiDB:PSHT_05957"/>
<dbReference type="InterPro" id="IPR009880">
    <property type="entry name" value="Glyoxal_oxidase_N"/>
</dbReference>
<dbReference type="EMBL" id="PKSM01000067">
    <property type="protein sequence ID" value="POW18343.1"/>
    <property type="molecule type" value="Genomic_DNA"/>
</dbReference>
<evidence type="ECO:0000313" key="5">
    <source>
        <dbReference type="Proteomes" id="UP000238274"/>
    </source>
</evidence>
<feature type="domain" description="Galactose oxidase-like Early set" evidence="3">
    <location>
        <begin position="469"/>
        <end position="577"/>
    </location>
</feature>
<gene>
    <name evidence="4" type="ORF">PSHT_05957</name>
</gene>
<dbReference type="OrthoDB" id="2019572at2759"/>
<evidence type="ECO:0000259" key="2">
    <source>
        <dbReference type="Pfam" id="PF07250"/>
    </source>
</evidence>
<dbReference type="Gene3D" id="2.60.40.10">
    <property type="entry name" value="Immunoglobulins"/>
    <property type="match status" value="1"/>
</dbReference>
<dbReference type="AlphaFoldDB" id="A0A2S4W994"/>
<evidence type="ECO:0000313" key="4">
    <source>
        <dbReference type="EMBL" id="POW18343.1"/>
    </source>
</evidence>
<dbReference type="VEuPathDB" id="FungiDB:PSTT_15537"/>
<evidence type="ECO:0000256" key="1">
    <source>
        <dbReference type="ARBA" id="ARBA00022729"/>
    </source>
</evidence>
<reference evidence="5" key="2">
    <citation type="journal article" date="2018" name="BMC Genomics">
        <title>Genomic insights into host adaptation between the wheat stripe rust pathogen (Puccinia striiformis f. sp. tritici) and the barley stripe rust pathogen (Puccinia striiformis f. sp. hordei).</title>
        <authorList>
            <person name="Xia C."/>
            <person name="Wang M."/>
            <person name="Yin C."/>
            <person name="Cornejo O.E."/>
            <person name="Hulbert S.H."/>
            <person name="Chen X."/>
        </authorList>
    </citation>
    <scope>NUCLEOTIDE SEQUENCE [LARGE SCALE GENOMIC DNA]</scope>
    <source>
        <strain evidence="5">93TX-2</strain>
    </source>
</reference>
<dbReference type="Pfam" id="PF07250">
    <property type="entry name" value="Glyoxal_oxid_N"/>
    <property type="match status" value="1"/>
</dbReference>
<dbReference type="Pfam" id="PF09118">
    <property type="entry name" value="GO-like_E_set"/>
    <property type="match status" value="1"/>
</dbReference>
<dbReference type="SUPFAM" id="SSF50965">
    <property type="entry name" value="Galactose oxidase, central domain"/>
    <property type="match status" value="1"/>
</dbReference>
<dbReference type="CDD" id="cd02851">
    <property type="entry name" value="E_set_GO_C"/>
    <property type="match status" value="1"/>
</dbReference>
<dbReference type="InterPro" id="IPR015202">
    <property type="entry name" value="GO-like_E_set"/>
</dbReference>
<dbReference type="SUPFAM" id="SSF81296">
    <property type="entry name" value="E set domains"/>
    <property type="match status" value="1"/>
</dbReference>
<name>A0A2S4W994_9BASI</name>
<dbReference type="PANTHER" id="PTHR32208">
    <property type="entry name" value="SECRETED PROTEIN-RELATED"/>
    <property type="match status" value="1"/>
</dbReference>
<proteinExistence type="predicted"/>
<dbReference type="InterPro" id="IPR011043">
    <property type="entry name" value="Gal_Oxase/kelch_b-propeller"/>
</dbReference>
<organism evidence="4 5">
    <name type="scientific">Puccinia striiformis</name>
    <dbReference type="NCBI Taxonomy" id="27350"/>
    <lineage>
        <taxon>Eukaryota</taxon>
        <taxon>Fungi</taxon>
        <taxon>Dikarya</taxon>
        <taxon>Basidiomycota</taxon>
        <taxon>Pucciniomycotina</taxon>
        <taxon>Pucciniomycetes</taxon>
        <taxon>Pucciniales</taxon>
        <taxon>Pucciniaceae</taxon>
        <taxon>Puccinia</taxon>
    </lineage>
</organism>